<evidence type="ECO:0000256" key="1">
    <source>
        <dbReference type="ARBA" id="ARBA00010169"/>
    </source>
</evidence>
<dbReference type="PANTHER" id="PTHR23419:SF8">
    <property type="entry name" value="FI09726P"/>
    <property type="match status" value="1"/>
</dbReference>
<dbReference type="Gene3D" id="3.30.70.120">
    <property type="match status" value="1"/>
</dbReference>
<dbReference type="GO" id="GO:0010038">
    <property type="term" value="P:response to metal ion"/>
    <property type="evidence" value="ECO:0007669"/>
    <property type="project" value="InterPro"/>
</dbReference>
<dbReference type="AlphaFoldDB" id="A0AAJ6QV44"/>
<dbReference type="SUPFAM" id="SSF54913">
    <property type="entry name" value="GlnB-like"/>
    <property type="match status" value="1"/>
</dbReference>
<dbReference type="KEGG" id="goe:100903898"/>
<evidence type="ECO:0000313" key="3">
    <source>
        <dbReference type="RefSeq" id="XP_003744918.1"/>
    </source>
</evidence>
<organism evidence="2 3">
    <name type="scientific">Galendromus occidentalis</name>
    <name type="common">western predatory mite</name>
    <dbReference type="NCBI Taxonomy" id="34638"/>
    <lineage>
        <taxon>Eukaryota</taxon>
        <taxon>Metazoa</taxon>
        <taxon>Ecdysozoa</taxon>
        <taxon>Arthropoda</taxon>
        <taxon>Chelicerata</taxon>
        <taxon>Arachnida</taxon>
        <taxon>Acari</taxon>
        <taxon>Parasitiformes</taxon>
        <taxon>Mesostigmata</taxon>
        <taxon>Gamasina</taxon>
        <taxon>Phytoseioidea</taxon>
        <taxon>Phytoseiidae</taxon>
        <taxon>Typhlodrominae</taxon>
        <taxon>Galendromus</taxon>
    </lineage>
</organism>
<dbReference type="PANTHER" id="PTHR23419">
    <property type="entry name" value="DIVALENT CATION TOLERANCE CUTA-RELATED"/>
    <property type="match status" value="1"/>
</dbReference>
<dbReference type="InterPro" id="IPR011322">
    <property type="entry name" value="N-reg_PII-like_a/b"/>
</dbReference>
<accession>A0AAJ6QV44</accession>
<dbReference type="InterPro" id="IPR015867">
    <property type="entry name" value="N-reg_PII/ATP_PRibTrfase_C"/>
</dbReference>
<evidence type="ECO:0000313" key="2">
    <source>
        <dbReference type="Proteomes" id="UP000694867"/>
    </source>
</evidence>
<comment type="similarity">
    <text evidence="1">Belongs to the CutA family.</text>
</comment>
<dbReference type="GO" id="GO:0005507">
    <property type="term" value="F:copper ion binding"/>
    <property type="evidence" value="ECO:0007669"/>
    <property type="project" value="TreeGrafter"/>
</dbReference>
<dbReference type="GeneID" id="100903898"/>
<dbReference type="Proteomes" id="UP000694867">
    <property type="component" value="Unplaced"/>
</dbReference>
<gene>
    <name evidence="3" type="primary">LOC100903898</name>
</gene>
<proteinExistence type="inferred from homology"/>
<protein>
    <submittedName>
        <fullName evidence="3">Uncharacterized protein LOC100903898</fullName>
    </submittedName>
</protein>
<reference evidence="3" key="1">
    <citation type="submission" date="2025-08" db="UniProtKB">
        <authorList>
            <consortium name="RefSeq"/>
        </authorList>
    </citation>
    <scope>IDENTIFICATION</scope>
</reference>
<sequence>MYLSFKAVEVIDIGSGGMITGFRELTSFAGDFALSYVTVSSEQDAEELATSMVEQRVAACVHIFPKVQSVYRWNGKVEKNSTVMMLVKSPTKSLKSMTDFVKKHHPKHHPSRGCGIVSFPITEGQHDYFQYLYDATTGDEH</sequence>
<name>A0AAJ6QV44_9ACAR</name>
<dbReference type="Pfam" id="PF03091">
    <property type="entry name" value="CutA1"/>
    <property type="match status" value="1"/>
</dbReference>
<dbReference type="RefSeq" id="XP_003744918.1">
    <property type="nucleotide sequence ID" value="XM_003744870.1"/>
</dbReference>
<dbReference type="InterPro" id="IPR004323">
    <property type="entry name" value="Ion_tolerance_CutA"/>
</dbReference>
<keyword evidence="2" id="KW-1185">Reference proteome</keyword>